<organism evidence="1 2">
    <name type="scientific">Arthrobacter russicus</name>
    <dbReference type="NCBI Taxonomy" id="172040"/>
    <lineage>
        <taxon>Bacteria</taxon>
        <taxon>Bacillati</taxon>
        <taxon>Actinomycetota</taxon>
        <taxon>Actinomycetes</taxon>
        <taxon>Micrococcales</taxon>
        <taxon>Micrococcaceae</taxon>
        <taxon>Arthrobacter</taxon>
    </lineage>
</organism>
<dbReference type="Proteomes" id="UP001185069">
    <property type="component" value="Unassembled WGS sequence"/>
</dbReference>
<comment type="caution">
    <text evidence="1">The sequence shown here is derived from an EMBL/GenBank/DDBJ whole genome shotgun (WGS) entry which is preliminary data.</text>
</comment>
<sequence>MSTGQAQKRLLRSDARKRQVQLESLSRREVILDENGHAWQSDGYGLWYRAYDGDGISSYELAQLSGPSKVLEGK</sequence>
<keyword evidence="2" id="KW-1185">Reference proteome</keyword>
<evidence type="ECO:0000313" key="1">
    <source>
        <dbReference type="EMBL" id="MDR6270611.1"/>
    </source>
</evidence>
<accession>A0ABU1JDU7</accession>
<name>A0ABU1JDU7_9MICC</name>
<evidence type="ECO:0000313" key="2">
    <source>
        <dbReference type="Proteomes" id="UP001185069"/>
    </source>
</evidence>
<gene>
    <name evidence="1" type="ORF">JOE69_002849</name>
</gene>
<dbReference type="RefSeq" id="WP_309799795.1">
    <property type="nucleotide sequence ID" value="NZ_BAAAHY010000012.1"/>
</dbReference>
<reference evidence="1 2" key="1">
    <citation type="submission" date="2023-07" db="EMBL/GenBank/DDBJ databases">
        <title>Sequencing the genomes of 1000 actinobacteria strains.</title>
        <authorList>
            <person name="Klenk H.-P."/>
        </authorList>
    </citation>
    <scope>NUCLEOTIDE SEQUENCE [LARGE SCALE GENOMIC DNA]</scope>
    <source>
        <strain evidence="1 2">DSM 14555</strain>
    </source>
</reference>
<proteinExistence type="predicted"/>
<protein>
    <submittedName>
        <fullName evidence="1">Uncharacterized protein</fullName>
    </submittedName>
</protein>
<dbReference type="EMBL" id="JAVDQF010000001">
    <property type="protein sequence ID" value="MDR6270611.1"/>
    <property type="molecule type" value="Genomic_DNA"/>
</dbReference>